<dbReference type="Proteomes" id="UP001362999">
    <property type="component" value="Unassembled WGS sequence"/>
</dbReference>
<dbReference type="AlphaFoldDB" id="A0AAW0EE53"/>
<dbReference type="PROSITE" id="PS50097">
    <property type="entry name" value="BTB"/>
    <property type="match status" value="1"/>
</dbReference>
<dbReference type="EMBL" id="JAWWNJ010000002">
    <property type="protein sequence ID" value="KAK7062366.1"/>
    <property type="molecule type" value="Genomic_DNA"/>
</dbReference>
<feature type="domain" description="BTB" evidence="1">
    <location>
        <begin position="16"/>
        <end position="47"/>
    </location>
</feature>
<dbReference type="InterPro" id="IPR000210">
    <property type="entry name" value="BTB/POZ_dom"/>
</dbReference>
<accession>A0AAW0EE53</accession>
<name>A0AAW0EE53_9AGAR</name>
<organism evidence="2 3">
    <name type="scientific">Favolaschia claudopus</name>
    <dbReference type="NCBI Taxonomy" id="2862362"/>
    <lineage>
        <taxon>Eukaryota</taxon>
        <taxon>Fungi</taxon>
        <taxon>Dikarya</taxon>
        <taxon>Basidiomycota</taxon>
        <taxon>Agaricomycotina</taxon>
        <taxon>Agaricomycetes</taxon>
        <taxon>Agaricomycetidae</taxon>
        <taxon>Agaricales</taxon>
        <taxon>Marasmiineae</taxon>
        <taxon>Mycenaceae</taxon>
        <taxon>Favolaschia</taxon>
    </lineage>
</organism>
<dbReference type="InterPro" id="IPR011333">
    <property type="entry name" value="SKP1/BTB/POZ_sf"/>
</dbReference>
<dbReference type="Gene3D" id="3.30.710.10">
    <property type="entry name" value="Potassium Channel Kv1.1, Chain A"/>
    <property type="match status" value="1"/>
</dbReference>
<keyword evidence="3" id="KW-1185">Reference proteome</keyword>
<sequence length="321" mass="36356">MSAQPELKRVEDLWFSDATLILRAQNSLFRVHSGILAARSSVFRDMIAFPQPPQAEGRPIDTVDGHPVVLLHDSATEAEVFLRAIFDSGFFERPPAPVDFYAVIGVMRLLHKYDVPYLFRRALSHLDSMYPSELDAFMEVHNEEVDQHVEFEDNDPIVPLTALRAAAEVGATWLIPAAGYRFAYSREGLDSTMNQLQIHELKTYLMAYAEFVRATATIQQLLRNLPLPMCDSGGLCLISVSKAHDILESWRRARQDCDPLMPFIFDLLGSRTGLCMFCSPFALGQFKVARQIFWDNLPLLFGLPGWEDLKKMKKEVMDGVT</sequence>
<proteinExistence type="predicted"/>
<protein>
    <submittedName>
        <fullName evidence="2">BTB domain-containing protein</fullName>
    </submittedName>
</protein>
<dbReference type="SUPFAM" id="SSF54695">
    <property type="entry name" value="POZ domain"/>
    <property type="match status" value="1"/>
</dbReference>
<feature type="non-terminal residue" evidence="2">
    <location>
        <position position="1"/>
    </location>
</feature>
<reference evidence="2 3" key="1">
    <citation type="journal article" date="2024" name="J Genomics">
        <title>Draft genome sequencing and assembly of Favolaschia claudopus CIRM-BRFM 2984 isolated from oak limbs.</title>
        <authorList>
            <person name="Navarro D."/>
            <person name="Drula E."/>
            <person name="Chaduli D."/>
            <person name="Cazenave R."/>
            <person name="Ahrendt S."/>
            <person name="Wang J."/>
            <person name="Lipzen A."/>
            <person name="Daum C."/>
            <person name="Barry K."/>
            <person name="Grigoriev I.V."/>
            <person name="Favel A."/>
            <person name="Rosso M.N."/>
            <person name="Martin F."/>
        </authorList>
    </citation>
    <scope>NUCLEOTIDE SEQUENCE [LARGE SCALE GENOMIC DNA]</scope>
    <source>
        <strain evidence="2 3">CIRM-BRFM 2984</strain>
    </source>
</reference>
<comment type="caution">
    <text evidence="2">The sequence shown here is derived from an EMBL/GenBank/DDBJ whole genome shotgun (WGS) entry which is preliminary data.</text>
</comment>
<gene>
    <name evidence="2" type="ORF">R3P38DRAFT_2834908</name>
</gene>
<evidence type="ECO:0000313" key="2">
    <source>
        <dbReference type="EMBL" id="KAK7062366.1"/>
    </source>
</evidence>
<evidence type="ECO:0000259" key="1">
    <source>
        <dbReference type="PROSITE" id="PS50097"/>
    </source>
</evidence>
<evidence type="ECO:0000313" key="3">
    <source>
        <dbReference type="Proteomes" id="UP001362999"/>
    </source>
</evidence>